<evidence type="ECO:0000313" key="1">
    <source>
        <dbReference type="EMBL" id="MFC6006445.1"/>
    </source>
</evidence>
<dbReference type="RefSeq" id="WP_345717280.1">
    <property type="nucleotide sequence ID" value="NZ_BAABFP010000005.1"/>
</dbReference>
<keyword evidence="2" id="KW-1185">Reference proteome</keyword>
<dbReference type="Proteomes" id="UP001596189">
    <property type="component" value="Unassembled WGS sequence"/>
</dbReference>
<evidence type="ECO:0000313" key="2">
    <source>
        <dbReference type="Proteomes" id="UP001596189"/>
    </source>
</evidence>
<gene>
    <name evidence="1" type="ORF">ACFQDO_04805</name>
</gene>
<protein>
    <submittedName>
        <fullName evidence="1">Uncharacterized protein</fullName>
    </submittedName>
</protein>
<proteinExistence type="predicted"/>
<comment type="caution">
    <text evidence="1">The sequence shown here is derived from an EMBL/GenBank/DDBJ whole genome shotgun (WGS) entry which is preliminary data.</text>
</comment>
<sequence length="66" mass="7088">MVQNVTTTNQALRIMGVWVRRADAVLSEGAIANAARAVEAERGRLARQASELDALDLASRPVRLAS</sequence>
<reference evidence="2" key="1">
    <citation type="journal article" date="2019" name="Int. J. Syst. Evol. Microbiol.">
        <title>The Global Catalogue of Microorganisms (GCM) 10K type strain sequencing project: providing services to taxonomists for standard genome sequencing and annotation.</title>
        <authorList>
            <consortium name="The Broad Institute Genomics Platform"/>
            <consortium name="The Broad Institute Genome Sequencing Center for Infectious Disease"/>
            <person name="Wu L."/>
            <person name="Ma J."/>
        </authorList>
    </citation>
    <scope>NUCLEOTIDE SEQUENCE [LARGE SCALE GENOMIC DNA]</scope>
    <source>
        <strain evidence="2">KACC 14249</strain>
    </source>
</reference>
<name>A0ABW1JC96_9ACTN</name>
<organism evidence="1 2">
    <name type="scientific">Angustibacter luteus</name>
    <dbReference type="NCBI Taxonomy" id="658456"/>
    <lineage>
        <taxon>Bacteria</taxon>
        <taxon>Bacillati</taxon>
        <taxon>Actinomycetota</taxon>
        <taxon>Actinomycetes</taxon>
        <taxon>Kineosporiales</taxon>
        <taxon>Kineosporiaceae</taxon>
    </lineage>
</organism>
<accession>A0ABW1JC96</accession>
<dbReference type="EMBL" id="JBHSRD010000002">
    <property type="protein sequence ID" value="MFC6006445.1"/>
    <property type="molecule type" value="Genomic_DNA"/>
</dbReference>